<evidence type="ECO:0000256" key="2">
    <source>
        <dbReference type="SAM" id="SignalP"/>
    </source>
</evidence>
<feature type="region of interest" description="Disordered" evidence="1">
    <location>
        <begin position="180"/>
        <end position="201"/>
    </location>
</feature>
<dbReference type="SMART" id="SM00642">
    <property type="entry name" value="Aamy"/>
    <property type="match status" value="1"/>
</dbReference>
<dbReference type="Pfam" id="PF00128">
    <property type="entry name" value="Alpha-amylase"/>
    <property type="match status" value="1"/>
</dbReference>
<dbReference type="PROSITE" id="PS51257">
    <property type="entry name" value="PROKAR_LIPOPROTEIN"/>
    <property type="match status" value="1"/>
</dbReference>
<evidence type="ECO:0000313" key="4">
    <source>
        <dbReference type="EMBL" id="SJZ69842.1"/>
    </source>
</evidence>
<dbReference type="RefSeq" id="WP_159446213.1">
    <property type="nucleotide sequence ID" value="NZ_FUWG01000017.1"/>
</dbReference>
<dbReference type="AlphaFoldDB" id="A0A1T4MS71"/>
<keyword evidence="2" id="KW-0732">Signal</keyword>
<dbReference type="OrthoDB" id="368247at2"/>
<proteinExistence type="predicted"/>
<dbReference type="Gene3D" id="3.20.20.80">
    <property type="entry name" value="Glycosidases"/>
    <property type="match status" value="1"/>
</dbReference>
<dbReference type="SUPFAM" id="SSF51445">
    <property type="entry name" value="(Trans)glycosidases"/>
    <property type="match status" value="1"/>
</dbReference>
<dbReference type="STRING" id="261392.SAMN02745149_02062"/>
<reference evidence="4 5" key="1">
    <citation type="submission" date="2017-02" db="EMBL/GenBank/DDBJ databases">
        <authorList>
            <person name="Peterson S.W."/>
        </authorList>
    </citation>
    <scope>NUCLEOTIDE SEQUENCE [LARGE SCALE GENOMIC DNA]</scope>
    <source>
        <strain evidence="4 5">ATCC BAA-908</strain>
    </source>
</reference>
<keyword evidence="5" id="KW-1185">Reference proteome</keyword>
<sequence>MKKGVFALFCAAAFFAGCSNGSSGSGDGITEFGTPDKTVISNNISSEDNTVMLQGFSWESCKSSSWWNVIESNAEEIGNDFEYVWFPPCSDSNSDQGYLPRKLYDFDAKYGTEEQLKSAITAISPAKAIADVVINHRCGTTSWGDFTEPSFGTEKGVNYKAICSDDEGFEKEPDCMGKVPASMRGAEDTGKSYEPGRDLDHTNSDVQNGIIEFLGKLKDLGFCGWRYDFVKGYAGKYVGMYNKKTEPVFSVGEYWPTAGYSYLNPNAWGNAIKSWVAETASDGGQYSCAFDFALKGAINTVFGNKTTNAVNSHYNLLADESNLMISNPEAAVTFVDNHDTGSTQKHWYTDPADVGAAYVLILTHPGTPCVAWQHYFGGVSDSVCDEKVPGTTQTLHDHIKYLIDLRKTLGITNTSARETLSKTSSLYAAKITGSAGEAVVSLGNTTYSCPDGFSPAYSGTGWCIYVKDSVE</sequence>
<dbReference type="EMBL" id="FUWG01000017">
    <property type="protein sequence ID" value="SJZ69842.1"/>
    <property type="molecule type" value="Genomic_DNA"/>
</dbReference>
<accession>A0A1T4MS71</accession>
<feature type="signal peptide" evidence="2">
    <location>
        <begin position="1"/>
        <end position="21"/>
    </location>
</feature>
<evidence type="ECO:0000313" key="5">
    <source>
        <dbReference type="Proteomes" id="UP000190423"/>
    </source>
</evidence>
<feature type="domain" description="Glycosyl hydrolase family 13 catalytic" evidence="3">
    <location>
        <begin position="50"/>
        <end position="406"/>
    </location>
</feature>
<evidence type="ECO:0000259" key="3">
    <source>
        <dbReference type="SMART" id="SM00642"/>
    </source>
</evidence>
<dbReference type="PANTHER" id="PTHR43447">
    <property type="entry name" value="ALPHA-AMYLASE"/>
    <property type="match status" value="1"/>
</dbReference>
<dbReference type="InterPro" id="IPR006047">
    <property type="entry name" value="GH13_cat_dom"/>
</dbReference>
<dbReference type="CDD" id="cd11314">
    <property type="entry name" value="AmyAc_arch_bac_plant_AmyA"/>
    <property type="match status" value="1"/>
</dbReference>
<organism evidence="4 5">
    <name type="scientific">Treponema porcinum</name>
    <dbReference type="NCBI Taxonomy" id="261392"/>
    <lineage>
        <taxon>Bacteria</taxon>
        <taxon>Pseudomonadati</taxon>
        <taxon>Spirochaetota</taxon>
        <taxon>Spirochaetia</taxon>
        <taxon>Spirochaetales</taxon>
        <taxon>Treponemataceae</taxon>
        <taxon>Treponema</taxon>
    </lineage>
</organism>
<evidence type="ECO:0000256" key="1">
    <source>
        <dbReference type="SAM" id="MobiDB-lite"/>
    </source>
</evidence>
<dbReference type="InterPro" id="IPR017853">
    <property type="entry name" value="GH"/>
</dbReference>
<feature type="compositionally biased region" description="Basic and acidic residues" evidence="1">
    <location>
        <begin position="185"/>
        <end position="201"/>
    </location>
</feature>
<feature type="chain" id="PRO_5013273058" evidence="2">
    <location>
        <begin position="22"/>
        <end position="471"/>
    </location>
</feature>
<gene>
    <name evidence="4" type="ORF">SAMN02745149_02062</name>
</gene>
<protein>
    <submittedName>
        <fullName evidence="4">Alpha-amylase</fullName>
    </submittedName>
</protein>
<dbReference type="Proteomes" id="UP000190423">
    <property type="component" value="Unassembled WGS sequence"/>
</dbReference>
<dbReference type="GeneID" id="78317335"/>
<name>A0A1T4MS71_TREPO</name>
<dbReference type="GO" id="GO:0005975">
    <property type="term" value="P:carbohydrate metabolic process"/>
    <property type="evidence" value="ECO:0007669"/>
    <property type="project" value="InterPro"/>
</dbReference>